<feature type="region of interest" description="Disordered" evidence="1">
    <location>
        <begin position="58"/>
        <end position="84"/>
    </location>
</feature>
<evidence type="ECO:0000256" key="1">
    <source>
        <dbReference type="SAM" id="MobiDB-lite"/>
    </source>
</evidence>
<sequence length="139" mass="15122">MTEDKAAPTSKTTTHREPSKLSTALAVGAATGGRRHGVPGLLVFGLVGLGGQAILNRIPTDKGTQTPDSDPNVEKEGSIISRLLASPNSPIRKLSREEYMEKMKEKQLALDAEIALIDEEIERLRQNRDSDHSQSPPRK</sequence>
<dbReference type="PANTHER" id="PTHR41390:SF1">
    <property type="entry name" value="NADH-UBIQUINONE OXIDOREDUCTASE 213 KDA SUBUNIT"/>
    <property type="match status" value="1"/>
</dbReference>
<keyword evidence="3" id="KW-1185">Reference proteome</keyword>
<accession>A0AAV9UFM2</accession>
<dbReference type="AlphaFoldDB" id="A0AAV9UFM2"/>
<dbReference type="PANTHER" id="PTHR41390">
    <property type="entry name" value="CHROMOSOME 7, WHOLE GENOME SHOTGUN SEQUENCE"/>
    <property type="match status" value="1"/>
</dbReference>
<proteinExistence type="predicted"/>
<gene>
    <name evidence="2" type="ORF">TWF696_009869</name>
</gene>
<dbReference type="Proteomes" id="UP001375240">
    <property type="component" value="Unassembled WGS sequence"/>
</dbReference>
<comment type="caution">
    <text evidence="2">The sequence shown here is derived from an EMBL/GenBank/DDBJ whole genome shotgun (WGS) entry which is preliminary data.</text>
</comment>
<dbReference type="EMBL" id="JAVHNQ010000009">
    <property type="protein sequence ID" value="KAK6339081.1"/>
    <property type="molecule type" value="Genomic_DNA"/>
</dbReference>
<name>A0AAV9UFM2_9PEZI</name>
<evidence type="ECO:0000313" key="2">
    <source>
        <dbReference type="EMBL" id="KAK6339081.1"/>
    </source>
</evidence>
<evidence type="ECO:0000313" key="3">
    <source>
        <dbReference type="Proteomes" id="UP001375240"/>
    </source>
</evidence>
<organism evidence="2 3">
    <name type="scientific">Orbilia brochopaga</name>
    <dbReference type="NCBI Taxonomy" id="3140254"/>
    <lineage>
        <taxon>Eukaryota</taxon>
        <taxon>Fungi</taxon>
        <taxon>Dikarya</taxon>
        <taxon>Ascomycota</taxon>
        <taxon>Pezizomycotina</taxon>
        <taxon>Orbiliomycetes</taxon>
        <taxon>Orbiliales</taxon>
        <taxon>Orbiliaceae</taxon>
        <taxon>Orbilia</taxon>
    </lineage>
</organism>
<reference evidence="2 3" key="1">
    <citation type="submission" date="2019-10" db="EMBL/GenBank/DDBJ databases">
        <authorList>
            <person name="Palmer J.M."/>
        </authorList>
    </citation>
    <scope>NUCLEOTIDE SEQUENCE [LARGE SCALE GENOMIC DNA]</scope>
    <source>
        <strain evidence="2 3">TWF696</strain>
    </source>
</reference>
<feature type="region of interest" description="Disordered" evidence="1">
    <location>
        <begin position="1"/>
        <end position="22"/>
    </location>
</feature>
<protein>
    <submittedName>
        <fullName evidence="2">Uncharacterized protein</fullName>
    </submittedName>
</protein>